<dbReference type="Proteomes" id="UP000326678">
    <property type="component" value="Chromosome pGXM01"/>
</dbReference>
<keyword evidence="1" id="KW-0472">Membrane</keyword>
<accession>A0A5P8WHR1</accession>
<gene>
    <name evidence="2" type="ORF">GXM_09822</name>
</gene>
<keyword evidence="1" id="KW-0812">Transmembrane</keyword>
<evidence type="ECO:0000313" key="3">
    <source>
        <dbReference type="Proteomes" id="UP000326678"/>
    </source>
</evidence>
<evidence type="ECO:0000256" key="1">
    <source>
        <dbReference type="SAM" id="Phobius"/>
    </source>
</evidence>
<organism evidence="2 3">
    <name type="scientific">Nostoc sphaeroides CCNUC1</name>
    <dbReference type="NCBI Taxonomy" id="2653204"/>
    <lineage>
        <taxon>Bacteria</taxon>
        <taxon>Bacillati</taxon>
        <taxon>Cyanobacteriota</taxon>
        <taxon>Cyanophyceae</taxon>
        <taxon>Nostocales</taxon>
        <taxon>Nostocaceae</taxon>
        <taxon>Nostoc</taxon>
    </lineage>
</organism>
<dbReference type="KEGG" id="nsh:GXM_09822"/>
<reference evidence="2 3" key="1">
    <citation type="submission" date="2019-10" db="EMBL/GenBank/DDBJ databases">
        <title>Genomic and transcriptomic insights into the perfect genentic adaptation of a filamentous nitrogen-fixing cyanobacterium to rice fields.</title>
        <authorList>
            <person name="Chen Z."/>
        </authorList>
    </citation>
    <scope>NUCLEOTIDE SEQUENCE [LARGE SCALE GENOMIC DNA]</scope>
    <source>
        <strain evidence="2">CCNUC1</strain>
    </source>
</reference>
<feature type="transmembrane region" description="Helical" evidence="1">
    <location>
        <begin position="44"/>
        <end position="64"/>
    </location>
</feature>
<feature type="transmembrane region" description="Helical" evidence="1">
    <location>
        <begin position="70"/>
        <end position="92"/>
    </location>
</feature>
<proteinExistence type="predicted"/>
<feature type="transmembrane region" description="Helical" evidence="1">
    <location>
        <begin position="112"/>
        <end position="132"/>
    </location>
</feature>
<name>A0A5P8WHR1_9NOSO</name>
<dbReference type="EMBL" id="CP045228">
    <property type="protein sequence ID" value="QFS52328.1"/>
    <property type="molecule type" value="Genomic_DNA"/>
</dbReference>
<dbReference type="RefSeq" id="WP_152592583.1">
    <property type="nucleotide sequence ID" value="NZ_CP045228.1"/>
</dbReference>
<keyword evidence="3" id="KW-1185">Reference proteome</keyword>
<feature type="transmembrane region" description="Helical" evidence="1">
    <location>
        <begin position="16"/>
        <end position="37"/>
    </location>
</feature>
<sequence>MNKTSWFPAWLPNPQSWMMAMILAIPAYFGATVIFAFEFWRYSLVGGLLVITGNSGGGLLFFFIVSVGALLIALIWFSILAGVYSVILKFLWSNPPQWLRLPKFSLLVIRDFGILVLSILPIVAIFTIYTLFITGLKQSLTDFRTPRLSYDIFLLRFWWLWFMSAAYLYNLFMIKRSIVIK</sequence>
<feature type="transmembrane region" description="Helical" evidence="1">
    <location>
        <begin position="152"/>
        <end position="172"/>
    </location>
</feature>
<protein>
    <submittedName>
        <fullName evidence="2">Uncharacterized protein</fullName>
    </submittedName>
</protein>
<dbReference type="AlphaFoldDB" id="A0A5P8WHR1"/>
<keyword evidence="1" id="KW-1133">Transmembrane helix</keyword>
<evidence type="ECO:0000313" key="2">
    <source>
        <dbReference type="EMBL" id="QFS52328.1"/>
    </source>
</evidence>